<sequence>MKRKTEESRWLEGGLSLKEVSQILGIPASTLRYWDKEGIVAFERNQQNDYRQVSLFTILDLLDVLDYREMDVPIDKIKQAPHMTTDELLSLLDKNRTELKAKIVKLQQTLCKIDLKEQALQRLKILEQRKPALVYRQMPTIYKVDLQDMDDVRKYLVPMQAADLLHANDLSYWRAGMITENSCGKILRSADIKPMPYLNGLLRFERNNRKENSSELFNLARSMGYCPQYTIFQFLAVANHPEYGLCDYHECWIELAEG</sequence>
<evidence type="ECO:0000313" key="7">
    <source>
        <dbReference type="Proteomes" id="UP000501366"/>
    </source>
</evidence>
<dbReference type="InterPro" id="IPR009061">
    <property type="entry name" value="DNA-bd_dom_put_sf"/>
</dbReference>
<keyword evidence="4" id="KW-0804">Transcription</keyword>
<dbReference type="PANTHER" id="PTHR30204:SF69">
    <property type="entry name" value="MERR-FAMILY TRANSCRIPTIONAL REGULATOR"/>
    <property type="match status" value="1"/>
</dbReference>
<dbReference type="EMBL" id="CP015030">
    <property type="protein sequence ID" value="QIM65900.1"/>
    <property type="molecule type" value="Genomic_DNA"/>
</dbReference>
<organism evidence="6 7">
    <name type="scientific">Mannheimia granulomatis</name>
    <dbReference type="NCBI Taxonomy" id="85402"/>
    <lineage>
        <taxon>Bacteria</taxon>
        <taxon>Pseudomonadati</taxon>
        <taxon>Pseudomonadota</taxon>
        <taxon>Gammaproteobacteria</taxon>
        <taxon>Pasteurellales</taxon>
        <taxon>Pasteurellaceae</taxon>
        <taxon>Mannheimia</taxon>
    </lineage>
</organism>
<evidence type="ECO:0000256" key="1">
    <source>
        <dbReference type="ARBA" id="ARBA00022491"/>
    </source>
</evidence>
<dbReference type="Proteomes" id="UP000501366">
    <property type="component" value="Chromosome"/>
</dbReference>
<evidence type="ECO:0000256" key="3">
    <source>
        <dbReference type="ARBA" id="ARBA00023125"/>
    </source>
</evidence>
<evidence type="ECO:0000313" key="6">
    <source>
        <dbReference type="EMBL" id="QIM65900.1"/>
    </source>
</evidence>
<dbReference type="KEGG" id="mgra:A4G16_00150"/>
<dbReference type="Pfam" id="PF00376">
    <property type="entry name" value="MerR"/>
    <property type="match status" value="1"/>
</dbReference>
<dbReference type="SUPFAM" id="SSF46955">
    <property type="entry name" value="Putative DNA-binding domain"/>
    <property type="match status" value="1"/>
</dbReference>
<dbReference type="GO" id="GO:0003677">
    <property type="term" value="F:DNA binding"/>
    <property type="evidence" value="ECO:0007669"/>
    <property type="project" value="UniProtKB-KW"/>
</dbReference>
<dbReference type="PANTHER" id="PTHR30204">
    <property type="entry name" value="REDOX-CYCLING DRUG-SENSING TRANSCRIPTIONAL ACTIVATOR SOXR"/>
    <property type="match status" value="1"/>
</dbReference>
<keyword evidence="1" id="KW-0678">Repressor</keyword>
<gene>
    <name evidence="6" type="ORF">A4G16_00150</name>
</gene>
<evidence type="ECO:0000256" key="2">
    <source>
        <dbReference type="ARBA" id="ARBA00023015"/>
    </source>
</evidence>
<keyword evidence="2" id="KW-0805">Transcription regulation</keyword>
<dbReference type="Gene3D" id="1.10.1660.10">
    <property type="match status" value="1"/>
</dbReference>
<protein>
    <recommendedName>
        <fullName evidence="5">HTH merR-type domain-containing protein</fullName>
    </recommendedName>
</protein>
<name>A0A6G8JFE3_9PAST</name>
<evidence type="ECO:0000259" key="5">
    <source>
        <dbReference type="PROSITE" id="PS50937"/>
    </source>
</evidence>
<evidence type="ECO:0000256" key="4">
    <source>
        <dbReference type="ARBA" id="ARBA00023163"/>
    </source>
</evidence>
<dbReference type="InterPro" id="IPR047057">
    <property type="entry name" value="MerR_fam"/>
</dbReference>
<dbReference type="SMART" id="SM00422">
    <property type="entry name" value="HTH_MERR"/>
    <property type="match status" value="1"/>
</dbReference>
<dbReference type="GO" id="GO:0003700">
    <property type="term" value="F:DNA-binding transcription factor activity"/>
    <property type="evidence" value="ECO:0007669"/>
    <property type="project" value="InterPro"/>
</dbReference>
<dbReference type="RefSeq" id="WP_165888174.1">
    <property type="nucleotide sequence ID" value="NZ_CP015030.1"/>
</dbReference>
<accession>A0A6G8JFE3</accession>
<feature type="domain" description="HTH merR-type" evidence="5">
    <location>
        <begin position="14"/>
        <end position="83"/>
    </location>
</feature>
<dbReference type="InterPro" id="IPR000551">
    <property type="entry name" value="MerR-type_HTH_dom"/>
</dbReference>
<reference evidence="6 7" key="1">
    <citation type="submission" date="2016-03" db="EMBL/GenBank/DDBJ databases">
        <authorList>
            <person name="Bojesen A.M."/>
            <person name="Planet P."/>
            <person name="Hansen M.J."/>
        </authorList>
    </citation>
    <scope>NUCLEOTIDE SEQUENCE [LARGE SCALE GENOMIC DNA]</scope>
    <source>
        <strain evidence="6 7">B 234/94</strain>
    </source>
</reference>
<proteinExistence type="predicted"/>
<keyword evidence="3" id="KW-0238">DNA-binding</keyword>
<dbReference type="PROSITE" id="PS50937">
    <property type="entry name" value="HTH_MERR_2"/>
    <property type="match status" value="1"/>
</dbReference>
<dbReference type="CDD" id="cd00592">
    <property type="entry name" value="HTH_MerR-like"/>
    <property type="match status" value="1"/>
</dbReference>
<dbReference type="AlphaFoldDB" id="A0A6G8JFE3"/>